<protein>
    <submittedName>
        <fullName evidence="1">Uncharacterized protein</fullName>
    </submittedName>
</protein>
<proteinExistence type="predicted"/>
<dbReference type="AlphaFoldDB" id="A0AAD9VDG1"/>
<accession>A0AAD9VDG1</accession>
<organism evidence="1 2">
    <name type="scientific">Acropora cervicornis</name>
    <name type="common">Staghorn coral</name>
    <dbReference type="NCBI Taxonomy" id="6130"/>
    <lineage>
        <taxon>Eukaryota</taxon>
        <taxon>Metazoa</taxon>
        <taxon>Cnidaria</taxon>
        <taxon>Anthozoa</taxon>
        <taxon>Hexacorallia</taxon>
        <taxon>Scleractinia</taxon>
        <taxon>Astrocoeniina</taxon>
        <taxon>Acroporidae</taxon>
        <taxon>Acropora</taxon>
    </lineage>
</organism>
<reference evidence="1" key="2">
    <citation type="journal article" date="2023" name="Science">
        <title>Genomic signatures of disease resistance in endangered staghorn corals.</title>
        <authorList>
            <person name="Vollmer S.V."/>
            <person name="Selwyn J.D."/>
            <person name="Despard B.A."/>
            <person name="Roesel C.L."/>
        </authorList>
    </citation>
    <scope>NUCLEOTIDE SEQUENCE</scope>
    <source>
        <strain evidence="1">K2</strain>
    </source>
</reference>
<name>A0AAD9VDG1_ACRCE</name>
<dbReference type="EMBL" id="JARQWQ010000009">
    <property type="protein sequence ID" value="KAK2569885.1"/>
    <property type="molecule type" value="Genomic_DNA"/>
</dbReference>
<dbReference type="Proteomes" id="UP001249851">
    <property type="component" value="Unassembled WGS sequence"/>
</dbReference>
<comment type="caution">
    <text evidence="1">The sequence shown here is derived from an EMBL/GenBank/DDBJ whole genome shotgun (WGS) entry which is preliminary data.</text>
</comment>
<gene>
    <name evidence="1" type="ORF">P5673_005741</name>
</gene>
<evidence type="ECO:0000313" key="2">
    <source>
        <dbReference type="Proteomes" id="UP001249851"/>
    </source>
</evidence>
<keyword evidence="2" id="KW-1185">Reference proteome</keyword>
<reference evidence="1" key="1">
    <citation type="journal article" date="2023" name="G3 (Bethesda)">
        <title>Whole genome assembly and annotation of the endangered Caribbean coral Acropora cervicornis.</title>
        <authorList>
            <person name="Selwyn J.D."/>
            <person name="Vollmer S.V."/>
        </authorList>
    </citation>
    <scope>NUCLEOTIDE SEQUENCE</scope>
    <source>
        <strain evidence="1">K2</strain>
    </source>
</reference>
<sequence>MHQFVIRRGDMLMSKLIRLDCNDCTSGDDKGTEDEKEKKHVYENSFVDSLESRDESSIKEKLYVSTWKKRTLANGEKCSEASKEHTVMSSENNRQRHCQPAAESEIALAAKSYHSSDEVIHDHENNDNEEEFDDNLIFADGKDETTGDLGGCQKNDKDPYNLEEMAFRFIDDEELPASRLNKIDDEPWKNINNTADTQAKGKDTYNSETSSVVDNNAASCSEDEDLLCQKRSVLAKNSKGMDLYPKQTTISGGVLHL</sequence>
<evidence type="ECO:0000313" key="1">
    <source>
        <dbReference type="EMBL" id="KAK2569885.1"/>
    </source>
</evidence>